<reference evidence="3" key="1">
    <citation type="submission" date="2019-03" db="EMBL/GenBank/DDBJ databases">
        <authorList>
            <person name="Mank J."/>
            <person name="Almeida P."/>
        </authorList>
    </citation>
    <scope>NUCLEOTIDE SEQUENCE</scope>
    <source>
        <strain evidence="3">78183</strain>
    </source>
</reference>
<dbReference type="GO" id="GO:0009865">
    <property type="term" value="P:pollen tube adhesion"/>
    <property type="evidence" value="ECO:0007669"/>
    <property type="project" value="TreeGrafter"/>
</dbReference>
<dbReference type="PANTHER" id="PTHR33178:SF10">
    <property type="entry name" value="STRESS-RESPONSE A_B BARREL DOMAIN-CONTAINING PROTEIN"/>
    <property type="match status" value="1"/>
</dbReference>
<dbReference type="Gene3D" id="3.30.70.100">
    <property type="match status" value="2"/>
</dbReference>
<dbReference type="SUPFAM" id="SSF54909">
    <property type="entry name" value="Dimeric alpha+beta barrel"/>
    <property type="match status" value="2"/>
</dbReference>
<gene>
    <name evidence="3" type="ORF">SVIM_LOCUS417059</name>
</gene>
<dbReference type="InterPro" id="IPR011008">
    <property type="entry name" value="Dimeric_a/b-barrel"/>
</dbReference>
<sequence length="269" mass="30806">MASQIVKHIVLATFNDDITPEKIHELIDAYSSLRDQIQTIMSFSWGKDLGLEHGLNHGYTYAFESTFGSVDGLKDYIKSPVLAEFINDQFLPCTSQYLAMDYVLRNVQEDVCKPILPGYNLVSAMLWRHPENFELDRVEVVHHCAARRIRVTDMDQVNFTAKHIVLAKFNEGVEEGEIERLIRDYADLSNHIEQIQSFEWGKDVSIENLHQGFTHVFETTFQTLEDRSAYGAHPAHKRRHGSPNSEACEAHIADTVQGRDHTRANRQAH</sequence>
<feature type="domain" description="Stress-response A/B barrel" evidence="2">
    <location>
        <begin position="6"/>
        <end position="102"/>
    </location>
</feature>
<accession>A0A6N2N770</accession>
<dbReference type="PANTHER" id="PTHR33178">
    <property type="match status" value="1"/>
</dbReference>
<evidence type="ECO:0000256" key="1">
    <source>
        <dbReference type="ARBA" id="ARBA00011738"/>
    </source>
</evidence>
<evidence type="ECO:0000259" key="2">
    <source>
        <dbReference type="PROSITE" id="PS51502"/>
    </source>
</evidence>
<dbReference type="SMART" id="SM00886">
    <property type="entry name" value="Dabb"/>
    <property type="match status" value="2"/>
</dbReference>
<dbReference type="Pfam" id="PF07876">
    <property type="entry name" value="Dabb"/>
    <property type="match status" value="2"/>
</dbReference>
<protein>
    <recommendedName>
        <fullName evidence="2">Stress-response A/B barrel domain-containing protein</fullName>
    </recommendedName>
</protein>
<evidence type="ECO:0000313" key="3">
    <source>
        <dbReference type="EMBL" id="VFU57692.1"/>
    </source>
</evidence>
<proteinExistence type="predicted"/>
<dbReference type="PROSITE" id="PS51502">
    <property type="entry name" value="S_R_A_B_BARREL"/>
    <property type="match status" value="2"/>
</dbReference>
<comment type="subunit">
    <text evidence="1">Homodimer.</text>
</comment>
<organism evidence="3">
    <name type="scientific">Salix viminalis</name>
    <name type="common">Common osier</name>
    <name type="synonym">Basket willow</name>
    <dbReference type="NCBI Taxonomy" id="40686"/>
    <lineage>
        <taxon>Eukaryota</taxon>
        <taxon>Viridiplantae</taxon>
        <taxon>Streptophyta</taxon>
        <taxon>Embryophyta</taxon>
        <taxon>Tracheophyta</taxon>
        <taxon>Spermatophyta</taxon>
        <taxon>Magnoliopsida</taxon>
        <taxon>eudicotyledons</taxon>
        <taxon>Gunneridae</taxon>
        <taxon>Pentapetalae</taxon>
        <taxon>rosids</taxon>
        <taxon>fabids</taxon>
        <taxon>Malpighiales</taxon>
        <taxon>Salicaceae</taxon>
        <taxon>Saliceae</taxon>
        <taxon>Salix</taxon>
    </lineage>
</organism>
<dbReference type="AlphaFoldDB" id="A0A6N2N770"/>
<name>A0A6N2N770_SALVM</name>
<feature type="domain" description="Stress-response A/B barrel" evidence="2">
    <location>
        <begin position="161"/>
        <end position="261"/>
    </location>
</feature>
<dbReference type="InterPro" id="IPR044662">
    <property type="entry name" value="HS1/DABB1-like"/>
</dbReference>
<dbReference type="InterPro" id="IPR013097">
    <property type="entry name" value="Dabb"/>
</dbReference>
<dbReference type="EMBL" id="CAADRP010001952">
    <property type="protein sequence ID" value="VFU57692.1"/>
    <property type="molecule type" value="Genomic_DNA"/>
</dbReference>